<dbReference type="GO" id="GO:0005737">
    <property type="term" value="C:cytoplasm"/>
    <property type="evidence" value="ECO:0007669"/>
    <property type="project" value="TreeGrafter"/>
</dbReference>
<dbReference type="PANTHER" id="PTHR13538">
    <property type="entry name" value="N-ACETYLTRANSFERASE 6"/>
    <property type="match status" value="1"/>
</dbReference>
<evidence type="ECO:0000313" key="3">
    <source>
        <dbReference type="Proteomes" id="UP000625711"/>
    </source>
</evidence>
<dbReference type="InterPro" id="IPR039840">
    <property type="entry name" value="NAA80"/>
</dbReference>
<dbReference type="PANTHER" id="PTHR13538:SF4">
    <property type="entry name" value="N-ALPHA-ACETYLTRANSFERASE 80"/>
    <property type="match status" value="1"/>
</dbReference>
<dbReference type="Proteomes" id="UP000625711">
    <property type="component" value="Unassembled WGS sequence"/>
</dbReference>
<protein>
    <recommendedName>
        <fullName evidence="1">N-acetyltransferase domain-containing protein</fullName>
    </recommendedName>
</protein>
<dbReference type="AlphaFoldDB" id="A0A834MEP9"/>
<sequence>MDLVLVPLHKYPEYLQKCCDLINSEWKRSNTARLRSLEASSDKLPTSLILLKGDILLGHVKLSPLPSVPNSCFVESVVIDNSERGKGYGSLLMAKTEDYCRKTMNISVIYLSTKGQEGFYCKLGYIECMPVSLYGEFKGIRQNDFSISKQTIKPVIAKNVPAPPPMPVNNIKVTIKTYMKKDL</sequence>
<dbReference type="SUPFAM" id="SSF55729">
    <property type="entry name" value="Acyl-CoA N-acyltransferases (Nat)"/>
    <property type="match status" value="1"/>
</dbReference>
<comment type="caution">
    <text evidence="2">The sequence shown here is derived from an EMBL/GenBank/DDBJ whole genome shotgun (WGS) entry which is preliminary data.</text>
</comment>
<dbReference type="PROSITE" id="PS51186">
    <property type="entry name" value="GNAT"/>
    <property type="match status" value="1"/>
</dbReference>
<gene>
    <name evidence="2" type="ORF">GWI33_005281</name>
</gene>
<dbReference type="Pfam" id="PF00583">
    <property type="entry name" value="Acetyltransf_1"/>
    <property type="match status" value="1"/>
</dbReference>
<proteinExistence type="predicted"/>
<evidence type="ECO:0000259" key="1">
    <source>
        <dbReference type="PROSITE" id="PS51186"/>
    </source>
</evidence>
<keyword evidence="3" id="KW-1185">Reference proteome</keyword>
<name>A0A834MEP9_RHYFE</name>
<dbReference type="CDD" id="cd04301">
    <property type="entry name" value="NAT_SF"/>
    <property type="match status" value="1"/>
</dbReference>
<dbReference type="InterPro" id="IPR000182">
    <property type="entry name" value="GNAT_dom"/>
</dbReference>
<feature type="domain" description="N-acetyltransferase" evidence="1">
    <location>
        <begin position="6"/>
        <end position="152"/>
    </location>
</feature>
<dbReference type="EMBL" id="JAACXV010000267">
    <property type="protein sequence ID" value="KAF7280948.1"/>
    <property type="molecule type" value="Genomic_DNA"/>
</dbReference>
<dbReference type="InterPro" id="IPR016181">
    <property type="entry name" value="Acyl_CoA_acyltransferase"/>
</dbReference>
<dbReference type="GO" id="GO:1905502">
    <property type="term" value="F:acetyl-CoA binding"/>
    <property type="evidence" value="ECO:0007669"/>
    <property type="project" value="TreeGrafter"/>
</dbReference>
<dbReference type="OrthoDB" id="329272at2759"/>
<reference evidence="2" key="1">
    <citation type="submission" date="2020-08" db="EMBL/GenBank/DDBJ databases">
        <title>Genome sequencing and assembly of the red palm weevil Rhynchophorus ferrugineus.</title>
        <authorList>
            <person name="Dias G.B."/>
            <person name="Bergman C.M."/>
            <person name="Manee M."/>
        </authorList>
    </citation>
    <scope>NUCLEOTIDE SEQUENCE</scope>
    <source>
        <strain evidence="2">AA-2017</strain>
        <tissue evidence="2">Whole larva</tissue>
    </source>
</reference>
<dbReference type="GO" id="GO:0008080">
    <property type="term" value="F:N-acetyltransferase activity"/>
    <property type="evidence" value="ECO:0007669"/>
    <property type="project" value="InterPro"/>
</dbReference>
<accession>A0A834MEP9</accession>
<organism evidence="2 3">
    <name type="scientific">Rhynchophorus ferrugineus</name>
    <name type="common">Red palm weevil</name>
    <name type="synonym">Curculio ferrugineus</name>
    <dbReference type="NCBI Taxonomy" id="354439"/>
    <lineage>
        <taxon>Eukaryota</taxon>
        <taxon>Metazoa</taxon>
        <taxon>Ecdysozoa</taxon>
        <taxon>Arthropoda</taxon>
        <taxon>Hexapoda</taxon>
        <taxon>Insecta</taxon>
        <taxon>Pterygota</taxon>
        <taxon>Neoptera</taxon>
        <taxon>Endopterygota</taxon>
        <taxon>Coleoptera</taxon>
        <taxon>Polyphaga</taxon>
        <taxon>Cucujiformia</taxon>
        <taxon>Curculionidae</taxon>
        <taxon>Dryophthorinae</taxon>
        <taxon>Rhynchophorus</taxon>
    </lineage>
</organism>
<evidence type="ECO:0000313" key="2">
    <source>
        <dbReference type="EMBL" id="KAF7280948.1"/>
    </source>
</evidence>
<dbReference type="Gene3D" id="3.40.630.30">
    <property type="match status" value="1"/>
</dbReference>